<evidence type="ECO:0000313" key="11">
    <source>
        <dbReference type="EMBL" id="RCS59596.1"/>
    </source>
</evidence>
<evidence type="ECO:0000256" key="8">
    <source>
        <dbReference type="HAMAP-Rule" id="MF_01895"/>
    </source>
</evidence>
<feature type="domain" description="S1 motif" evidence="10">
    <location>
        <begin position="664"/>
        <end position="745"/>
    </location>
</feature>
<evidence type="ECO:0000256" key="5">
    <source>
        <dbReference type="ARBA" id="ARBA00022801"/>
    </source>
</evidence>
<dbReference type="InterPro" id="IPR011805">
    <property type="entry name" value="RNase_R"/>
</dbReference>
<protein>
    <recommendedName>
        <fullName evidence="8">Ribonuclease R</fullName>
        <shortName evidence="8">RNase R</shortName>
        <ecNumber evidence="8">3.1.13.1</ecNumber>
    </recommendedName>
</protein>
<dbReference type="InterPro" id="IPR013223">
    <property type="entry name" value="RNase_B_OB_dom"/>
</dbReference>
<dbReference type="Pfam" id="PF00575">
    <property type="entry name" value="S1"/>
    <property type="match status" value="1"/>
</dbReference>
<dbReference type="CDD" id="cd04471">
    <property type="entry name" value="S1_RNase_R"/>
    <property type="match status" value="1"/>
</dbReference>
<dbReference type="OrthoDB" id="9764149at2"/>
<dbReference type="PANTHER" id="PTHR23355:SF9">
    <property type="entry name" value="DIS3-LIKE EXONUCLEASE 2"/>
    <property type="match status" value="1"/>
</dbReference>
<dbReference type="Gene3D" id="2.40.50.140">
    <property type="entry name" value="Nucleic acid-binding proteins"/>
    <property type="match status" value="2"/>
</dbReference>
<dbReference type="SUPFAM" id="SSF50249">
    <property type="entry name" value="Nucleic acid-binding proteins"/>
    <property type="match status" value="4"/>
</dbReference>
<keyword evidence="6 8" id="KW-0269">Exonuclease</keyword>
<dbReference type="InterPro" id="IPR022966">
    <property type="entry name" value="RNase_II/R_CS"/>
</dbReference>
<organism evidence="11 12">
    <name type="scientific">Parvibium lacunae</name>
    <dbReference type="NCBI Taxonomy" id="1888893"/>
    <lineage>
        <taxon>Bacteria</taxon>
        <taxon>Pseudomonadati</taxon>
        <taxon>Pseudomonadota</taxon>
        <taxon>Betaproteobacteria</taxon>
        <taxon>Burkholderiales</taxon>
        <taxon>Alcaligenaceae</taxon>
        <taxon>Parvibium</taxon>
    </lineage>
</organism>
<dbReference type="SMART" id="SM00357">
    <property type="entry name" value="CSP"/>
    <property type="match status" value="1"/>
</dbReference>
<accession>A0A368L7K1</accession>
<comment type="caution">
    <text evidence="11">The sequence shown here is derived from an EMBL/GenBank/DDBJ whole genome shotgun (WGS) entry which is preliminary data.</text>
</comment>
<dbReference type="EMBL" id="QPGB01000001">
    <property type="protein sequence ID" value="RCS59596.1"/>
    <property type="molecule type" value="Genomic_DNA"/>
</dbReference>
<evidence type="ECO:0000256" key="1">
    <source>
        <dbReference type="ARBA" id="ARBA00001849"/>
    </source>
</evidence>
<comment type="similarity">
    <text evidence="8">Belongs to the RNR ribonuclease family. RNase R subfamily.</text>
</comment>
<dbReference type="InterPro" id="IPR011129">
    <property type="entry name" value="CSD"/>
</dbReference>
<dbReference type="RefSeq" id="WP_114401746.1">
    <property type="nucleotide sequence ID" value="NZ_QPGB01000001.1"/>
</dbReference>
<sequence length="847" mass="94813">MPNFDYDIPSREAILALFRQQDTPLPPAQVAELLALPAAHLEGLEKRLDAMERDGQLMRNRKGALLLATRLDFIAGKIAGHRDGYGFLLRDDGGPDVYLGTREMLKVLHGDRVLVKISGTDKRGRPEGTIVEITERRTNKLVGRLLNERNVYVVVPEDQRIKHDILIPPNEIANAQAGQVVMVEILEQPSRYSQPLGRVVEILGAIDDPGMEIEIAVRKFDVPHQFSSAAIKQAEQLPETVQQADLAGRVDLRDIPFVTIDGEDARDFDDAVYCEPILDSVTQEPTGSHRLLVAIADVSHYVQSADAIDQDAVARSTSVYFPRRVIPMLPEKLSNGLCSLNPRVDRLCLVCDMVIGPRGAIKGYQFYPAVIYSHARLTYTEVWGMLSGADLSSLQRYQALFPHLQQLHALFQILVEARNRRGAIDFDTVETYIVCNELGRIEKIIPRVRNDAHRLIEECMLAANVCAADFMARSQHPGLYRIHEGPSPDKLRNLRAFLKTLGINLGGGDSPSPADYASLMRQIEHRPDTSLLQSMLLRSMMQAVYSPDNVGHFGLAYPAYAHFTSPIRRYPDLLTHRVIKALLHGRHYLPAPIAGREEMLPSHPLPPLAEQGTGKTKRDLQREKAQAIWEQYGLLCSANERRADDASRDVQAWLKCFYMKEHVGEQYGGQVTGVAPFGVFVTLKDMFVEGLVHVTELGDEYFHYNEINHELRGERTGQRFRLGDPLNVQVSRVDIEARKIEFRLVKRLTYKQIMAGALLEEQGLPVKKPSQRKKTVASEGPTSSGQQPAQPKKKRISARSMSDPESRHLEPQRATRSKKGAVAAAERKGKSAKVAASSKGSSRRKRR</sequence>
<dbReference type="PANTHER" id="PTHR23355">
    <property type="entry name" value="RIBONUCLEASE"/>
    <property type="match status" value="1"/>
</dbReference>
<dbReference type="InterPro" id="IPR001900">
    <property type="entry name" value="RNase_II/R"/>
</dbReference>
<dbReference type="NCBIfam" id="TIGR00358">
    <property type="entry name" value="3_prime_RNase"/>
    <property type="match status" value="1"/>
</dbReference>
<keyword evidence="5 8" id="KW-0378">Hydrolase</keyword>
<feature type="compositionally biased region" description="Basic and acidic residues" evidence="9">
    <location>
        <begin position="802"/>
        <end position="813"/>
    </location>
</feature>
<keyword evidence="3 8" id="KW-0963">Cytoplasm</keyword>
<evidence type="ECO:0000256" key="7">
    <source>
        <dbReference type="ARBA" id="ARBA00022884"/>
    </source>
</evidence>
<dbReference type="PROSITE" id="PS01175">
    <property type="entry name" value="RIBONUCLEASE_II"/>
    <property type="match status" value="1"/>
</dbReference>
<name>A0A368L7K1_9BURK</name>
<dbReference type="Pfam" id="PF00773">
    <property type="entry name" value="RNB"/>
    <property type="match status" value="1"/>
</dbReference>
<keyword evidence="12" id="KW-1185">Reference proteome</keyword>
<dbReference type="EC" id="3.1.13.1" evidence="8"/>
<dbReference type="SMART" id="SM00955">
    <property type="entry name" value="RNB"/>
    <property type="match status" value="1"/>
</dbReference>
<dbReference type="InterPro" id="IPR003029">
    <property type="entry name" value="S1_domain"/>
</dbReference>
<dbReference type="InterPro" id="IPR040476">
    <property type="entry name" value="CSD2"/>
</dbReference>
<dbReference type="InterPro" id="IPR004476">
    <property type="entry name" value="RNase_II/RNase_R"/>
</dbReference>
<dbReference type="SMART" id="SM00316">
    <property type="entry name" value="S1"/>
    <property type="match status" value="2"/>
</dbReference>
<reference evidence="11 12" key="1">
    <citation type="journal article" date="2018" name="Int. J. Syst. Evol. Microbiol.">
        <title>Parvibium lacunae gen. nov., sp. nov., a new member of the family Alcaligenaceae isolated from a freshwater pond.</title>
        <authorList>
            <person name="Chen W.M."/>
            <person name="Xie P.B."/>
            <person name="Hsu M.Y."/>
            <person name="Sheu S.Y."/>
        </authorList>
    </citation>
    <scope>NUCLEOTIDE SEQUENCE [LARGE SCALE GENOMIC DNA]</scope>
    <source>
        <strain evidence="11 12">KMB9</strain>
    </source>
</reference>
<dbReference type="InterPro" id="IPR050180">
    <property type="entry name" value="RNR_Ribonuclease"/>
</dbReference>
<dbReference type="Pfam" id="PF08206">
    <property type="entry name" value="OB_RNB"/>
    <property type="match status" value="1"/>
</dbReference>
<dbReference type="HAMAP" id="MF_01895">
    <property type="entry name" value="RNase_R"/>
    <property type="match status" value="1"/>
</dbReference>
<dbReference type="PROSITE" id="PS50126">
    <property type="entry name" value="S1"/>
    <property type="match status" value="1"/>
</dbReference>
<comment type="subcellular location">
    <subcellularLocation>
        <location evidence="2 8">Cytoplasm</location>
    </subcellularLocation>
</comment>
<dbReference type="GO" id="GO:0003723">
    <property type="term" value="F:RNA binding"/>
    <property type="evidence" value="ECO:0007669"/>
    <property type="project" value="UniProtKB-UniRule"/>
</dbReference>
<dbReference type="AlphaFoldDB" id="A0A368L7K1"/>
<feature type="region of interest" description="Disordered" evidence="9">
    <location>
        <begin position="764"/>
        <end position="847"/>
    </location>
</feature>
<dbReference type="GO" id="GO:0005829">
    <property type="term" value="C:cytosol"/>
    <property type="evidence" value="ECO:0007669"/>
    <property type="project" value="UniProtKB-ARBA"/>
</dbReference>
<evidence type="ECO:0000313" key="12">
    <source>
        <dbReference type="Proteomes" id="UP000252357"/>
    </source>
</evidence>
<dbReference type="InterPro" id="IPR012340">
    <property type="entry name" value="NA-bd_OB-fold"/>
</dbReference>
<evidence type="ECO:0000256" key="3">
    <source>
        <dbReference type="ARBA" id="ARBA00022490"/>
    </source>
</evidence>
<evidence type="ECO:0000256" key="9">
    <source>
        <dbReference type="SAM" id="MobiDB-lite"/>
    </source>
</evidence>
<proteinExistence type="inferred from homology"/>
<gene>
    <name evidence="8 11" type="primary">rnr</name>
    <name evidence="11" type="ORF">DU000_02445</name>
</gene>
<comment type="catalytic activity">
    <reaction evidence="1 8">
        <text>Exonucleolytic cleavage in the 3'- to 5'-direction to yield nucleoside 5'-phosphates.</text>
        <dbReference type="EC" id="3.1.13.1"/>
    </reaction>
</comment>
<evidence type="ECO:0000256" key="6">
    <source>
        <dbReference type="ARBA" id="ARBA00022839"/>
    </source>
</evidence>
<feature type="compositionally biased region" description="Polar residues" evidence="9">
    <location>
        <begin position="780"/>
        <end position="789"/>
    </location>
</feature>
<evidence type="ECO:0000256" key="4">
    <source>
        <dbReference type="ARBA" id="ARBA00022722"/>
    </source>
</evidence>
<dbReference type="GO" id="GO:0008859">
    <property type="term" value="F:exoribonuclease II activity"/>
    <property type="evidence" value="ECO:0007669"/>
    <property type="project" value="UniProtKB-UniRule"/>
</dbReference>
<dbReference type="Proteomes" id="UP000252357">
    <property type="component" value="Unassembled WGS sequence"/>
</dbReference>
<evidence type="ECO:0000259" key="10">
    <source>
        <dbReference type="PROSITE" id="PS50126"/>
    </source>
</evidence>
<dbReference type="Pfam" id="PF17876">
    <property type="entry name" value="CSD2"/>
    <property type="match status" value="1"/>
</dbReference>
<keyword evidence="7 8" id="KW-0694">RNA-binding</keyword>
<feature type="region of interest" description="Disordered" evidence="9">
    <location>
        <begin position="600"/>
        <end position="620"/>
    </location>
</feature>
<comment type="function">
    <text evidence="8">3'-5' exoribonuclease that releases 5'-nucleoside monophosphates and is involved in maturation of structured RNAs.</text>
</comment>
<dbReference type="NCBIfam" id="TIGR02063">
    <property type="entry name" value="RNase_R"/>
    <property type="match status" value="1"/>
</dbReference>
<dbReference type="GO" id="GO:0006402">
    <property type="term" value="P:mRNA catabolic process"/>
    <property type="evidence" value="ECO:0007669"/>
    <property type="project" value="TreeGrafter"/>
</dbReference>
<keyword evidence="4 8" id="KW-0540">Nuclease</keyword>
<evidence type="ECO:0000256" key="2">
    <source>
        <dbReference type="ARBA" id="ARBA00004496"/>
    </source>
</evidence>